<reference evidence="2 3" key="1">
    <citation type="journal article" date="2024" name="G3 (Bethesda)">
        <title>Genome assembly of Hibiscus sabdariffa L. provides insights into metabolisms of medicinal natural products.</title>
        <authorList>
            <person name="Kim T."/>
        </authorList>
    </citation>
    <scope>NUCLEOTIDE SEQUENCE [LARGE SCALE GENOMIC DNA]</scope>
    <source>
        <strain evidence="2">TK-2024</strain>
        <tissue evidence="2">Old leaves</tissue>
    </source>
</reference>
<accession>A0ABR2Q710</accession>
<name>A0ABR2Q710_9ROSI</name>
<dbReference type="Proteomes" id="UP001396334">
    <property type="component" value="Unassembled WGS sequence"/>
</dbReference>
<evidence type="ECO:0000313" key="2">
    <source>
        <dbReference type="EMBL" id="KAK8996445.1"/>
    </source>
</evidence>
<evidence type="ECO:0000313" key="3">
    <source>
        <dbReference type="Proteomes" id="UP001396334"/>
    </source>
</evidence>
<feature type="region of interest" description="Disordered" evidence="1">
    <location>
        <begin position="33"/>
        <end position="73"/>
    </location>
</feature>
<sequence length="99" mass="10814">MRASGLVCSIWAAQAGPLKWPGEPLGRSRTWAKNGLVTWPGDPLGSGRAPPNPSRRSSQRRPPPSPVTIPAKRPYQRNAPAVLYALLRLVSPETTPRWP</sequence>
<dbReference type="EMBL" id="JBBPBN010000044">
    <property type="protein sequence ID" value="KAK8996445.1"/>
    <property type="molecule type" value="Genomic_DNA"/>
</dbReference>
<keyword evidence="3" id="KW-1185">Reference proteome</keyword>
<evidence type="ECO:0000256" key="1">
    <source>
        <dbReference type="SAM" id="MobiDB-lite"/>
    </source>
</evidence>
<proteinExistence type="predicted"/>
<organism evidence="2 3">
    <name type="scientific">Hibiscus sabdariffa</name>
    <name type="common">roselle</name>
    <dbReference type="NCBI Taxonomy" id="183260"/>
    <lineage>
        <taxon>Eukaryota</taxon>
        <taxon>Viridiplantae</taxon>
        <taxon>Streptophyta</taxon>
        <taxon>Embryophyta</taxon>
        <taxon>Tracheophyta</taxon>
        <taxon>Spermatophyta</taxon>
        <taxon>Magnoliopsida</taxon>
        <taxon>eudicotyledons</taxon>
        <taxon>Gunneridae</taxon>
        <taxon>Pentapetalae</taxon>
        <taxon>rosids</taxon>
        <taxon>malvids</taxon>
        <taxon>Malvales</taxon>
        <taxon>Malvaceae</taxon>
        <taxon>Malvoideae</taxon>
        <taxon>Hibiscus</taxon>
    </lineage>
</organism>
<protein>
    <recommendedName>
        <fullName evidence="4">Secreted protein</fullName>
    </recommendedName>
</protein>
<comment type="caution">
    <text evidence="2">The sequence shown here is derived from an EMBL/GenBank/DDBJ whole genome shotgun (WGS) entry which is preliminary data.</text>
</comment>
<gene>
    <name evidence="2" type="ORF">V6N11_081720</name>
</gene>
<evidence type="ECO:0008006" key="4">
    <source>
        <dbReference type="Google" id="ProtNLM"/>
    </source>
</evidence>